<gene>
    <name evidence="1" type="ORF">E0H50_32055</name>
</gene>
<dbReference type="EMBL" id="SJKA01000014">
    <property type="protein sequence ID" value="TCC26160.1"/>
    <property type="molecule type" value="Genomic_DNA"/>
</dbReference>
<dbReference type="AlphaFoldDB" id="A0A4R0I796"/>
<dbReference type="SUPFAM" id="SSF54909">
    <property type="entry name" value="Dimeric alpha+beta barrel"/>
    <property type="match status" value="1"/>
</dbReference>
<protein>
    <recommendedName>
        <fullName evidence="3">ABM domain-containing protein</fullName>
    </recommendedName>
</protein>
<evidence type="ECO:0000313" key="1">
    <source>
        <dbReference type="EMBL" id="TCC26160.1"/>
    </source>
</evidence>
<dbReference type="InterPro" id="IPR011008">
    <property type="entry name" value="Dimeric_a/b-barrel"/>
</dbReference>
<evidence type="ECO:0008006" key="3">
    <source>
        <dbReference type="Google" id="ProtNLM"/>
    </source>
</evidence>
<proteinExistence type="predicted"/>
<name>A0A4R0I796_9ACTN</name>
<dbReference type="RefSeq" id="WP_131294619.1">
    <property type="nucleotide sequence ID" value="NZ_SJKA01000014.1"/>
</dbReference>
<keyword evidence="2" id="KW-1185">Reference proteome</keyword>
<evidence type="ECO:0000313" key="2">
    <source>
        <dbReference type="Proteomes" id="UP000292695"/>
    </source>
</evidence>
<dbReference type="OrthoDB" id="3828578at2"/>
<reference evidence="1 2" key="1">
    <citation type="submission" date="2019-02" db="EMBL/GenBank/DDBJ databases">
        <title>Kribbella capetownensis sp. nov. and Kribbella speibonae sp. nov., isolated from soil.</title>
        <authorList>
            <person name="Curtis S.M."/>
            <person name="Norton I."/>
            <person name="Everest G.J."/>
            <person name="Meyers P.R."/>
        </authorList>
    </citation>
    <scope>NUCLEOTIDE SEQUENCE [LARGE SCALE GENOMIC DNA]</scope>
    <source>
        <strain evidence="1 2">DSM 27082</strain>
    </source>
</reference>
<comment type="caution">
    <text evidence="1">The sequence shown here is derived from an EMBL/GenBank/DDBJ whole genome shotgun (WGS) entry which is preliminary data.</text>
</comment>
<organism evidence="1 2">
    <name type="scientific">Kribbella sindirgiensis</name>
    <dbReference type="NCBI Taxonomy" id="1124744"/>
    <lineage>
        <taxon>Bacteria</taxon>
        <taxon>Bacillati</taxon>
        <taxon>Actinomycetota</taxon>
        <taxon>Actinomycetes</taxon>
        <taxon>Propionibacteriales</taxon>
        <taxon>Kribbellaceae</taxon>
        <taxon>Kribbella</taxon>
    </lineage>
</organism>
<dbReference type="Proteomes" id="UP000292695">
    <property type="component" value="Unassembled WGS sequence"/>
</dbReference>
<sequence>MRCTRVALYDIKTGSFDEVVGQAKSGMVPLFKESQGFVSYGVAQVEKNAFVSISTWETRAQADTAAAKAAEWVKANSRDRFTLRANYVGDLAIDTSHREPVPTAR</sequence>
<accession>A0A4R0I796</accession>